<evidence type="ECO:0000313" key="3">
    <source>
        <dbReference type="EMBL" id="KAB1443191.1"/>
    </source>
</evidence>
<evidence type="ECO:0000256" key="1">
    <source>
        <dbReference type="SAM" id="MobiDB-lite"/>
    </source>
</evidence>
<keyword evidence="2" id="KW-0812">Transmembrane</keyword>
<evidence type="ECO:0000313" key="4">
    <source>
        <dbReference type="Proteomes" id="UP000438699"/>
    </source>
</evidence>
<dbReference type="Proteomes" id="UP000438699">
    <property type="component" value="Unassembled WGS sequence"/>
</dbReference>
<keyword evidence="4" id="KW-1185">Reference proteome</keyword>
<accession>A0A6N6N625</accession>
<evidence type="ECO:0000256" key="2">
    <source>
        <dbReference type="SAM" id="Phobius"/>
    </source>
</evidence>
<feature type="region of interest" description="Disordered" evidence="1">
    <location>
        <begin position="112"/>
        <end position="146"/>
    </location>
</feature>
<sequence length="146" mass="16552">MTTTQDQGVNMHTLPRFLITLLVLVFLAGCAIEGGGRPRSKAEQWAGVTTEEFVDKDTHMREFYKDKIVEQERIIRDNNEELEKLKRANPTDPMDMMHDALKKDRLEREIAEAKKSKKNWEGLQREHIQKQQGNSGGGGSSGGCSH</sequence>
<dbReference type="AlphaFoldDB" id="A0A6N6N625"/>
<feature type="compositionally biased region" description="Basic and acidic residues" evidence="1">
    <location>
        <begin position="112"/>
        <end position="129"/>
    </location>
</feature>
<gene>
    <name evidence="3" type="ORF">F8A88_02700</name>
</gene>
<keyword evidence="2" id="KW-1133">Transmembrane helix</keyword>
<name>A0A6N6N625_9BACT</name>
<keyword evidence="2" id="KW-0472">Membrane</keyword>
<protein>
    <submittedName>
        <fullName evidence="3">Uncharacterized protein</fullName>
    </submittedName>
</protein>
<dbReference type="EMBL" id="WAIE01000001">
    <property type="protein sequence ID" value="KAB1443191.1"/>
    <property type="molecule type" value="Genomic_DNA"/>
</dbReference>
<organism evidence="3 4">
    <name type="scientific">Pseudodesulfovibrio senegalensis</name>
    <dbReference type="NCBI Taxonomy" id="1721087"/>
    <lineage>
        <taxon>Bacteria</taxon>
        <taxon>Pseudomonadati</taxon>
        <taxon>Thermodesulfobacteriota</taxon>
        <taxon>Desulfovibrionia</taxon>
        <taxon>Desulfovibrionales</taxon>
        <taxon>Desulfovibrionaceae</taxon>
    </lineage>
</organism>
<feature type="compositionally biased region" description="Gly residues" evidence="1">
    <location>
        <begin position="134"/>
        <end position="146"/>
    </location>
</feature>
<reference evidence="3 4" key="1">
    <citation type="journal article" date="2017" name="Int. J. Syst. Evol. Microbiol.">
        <title>Desulfovibrio senegalensis sp. nov., a mesophilic sulfate reducer isolated from marine sediment.</title>
        <authorList>
            <person name="Thioye A."/>
            <person name="Gam Z.B.A."/>
            <person name="Mbengue M."/>
            <person name="Cayol J.L."/>
            <person name="Joseph-Bartoli M."/>
            <person name="Toure-Kane C."/>
            <person name="Labat M."/>
        </authorList>
    </citation>
    <scope>NUCLEOTIDE SEQUENCE [LARGE SCALE GENOMIC DNA]</scope>
    <source>
        <strain evidence="3 4">DSM 101509</strain>
    </source>
</reference>
<dbReference type="RefSeq" id="WP_151149523.1">
    <property type="nucleotide sequence ID" value="NZ_WAIE01000001.1"/>
</dbReference>
<proteinExistence type="predicted"/>
<comment type="caution">
    <text evidence="3">The sequence shown here is derived from an EMBL/GenBank/DDBJ whole genome shotgun (WGS) entry which is preliminary data.</text>
</comment>
<feature type="transmembrane region" description="Helical" evidence="2">
    <location>
        <begin position="14"/>
        <end position="32"/>
    </location>
</feature>